<feature type="transmembrane region" description="Helical" evidence="7">
    <location>
        <begin position="295"/>
        <end position="320"/>
    </location>
</feature>
<keyword evidence="6 7" id="KW-0472">Membrane</keyword>
<dbReference type="InterPro" id="IPR004841">
    <property type="entry name" value="AA-permease/SLC12A_dom"/>
</dbReference>
<feature type="transmembrane region" description="Helical" evidence="7">
    <location>
        <begin position="166"/>
        <end position="186"/>
    </location>
</feature>
<keyword evidence="2" id="KW-0813">Transport</keyword>
<feature type="transmembrane region" description="Helical" evidence="7">
    <location>
        <begin position="367"/>
        <end position="392"/>
    </location>
</feature>
<evidence type="ECO:0000256" key="1">
    <source>
        <dbReference type="ARBA" id="ARBA00004141"/>
    </source>
</evidence>
<feature type="transmembrane region" description="Helical" evidence="7">
    <location>
        <begin position="340"/>
        <end position="361"/>
    </location>
</feature>
<comment type="subcellular location">
    <subcellularLocation>
        <location evidence="1">Membrane</location>
        <topology evidence="1">Multi-pass membrane protein</topology>
    </subcellularLocation>
</comment>
<evidence type="ECO:0000256" key="5">
    <source>
        <dbReference type="ARBA" id="ARBA00022989"/>
    </source>
</evidence>
<feature type="transmembrane region" description="Helical" evidence="7">
    <location>
        <begin position="51"/>
        <end position="71"/>
    </location>
</feature>
<accession>A0A0R1P2R5</accession>
<dbReference type="PIRSF" id="PIRSF006060">
    <property type="entry name" value="AA_transporter"/>
    <property type="match status" value="1"/>
</dbReference>
<sequence>MGSEKMAIAKQTEHLARKMESRHIQMISLGGVIGTGLFLSSGYTIHQAGPLGTVLAYFVGALIVYSVMLCLGELSVAMPYTGSFHVYAKRYINPATGFVVAILYWLTWTIALGSEFTAAGLIMRNWFPHTPVWIWSLLFMIGIVISNIYSVRIFAESEFWLAAIKVFAIIAFIVLGSLAIIGVIPLKGYSHAPGLQNFVKDGLFPTGFGGVFTTMLTVNFAFSGTELIGVTAGEAKQPEKTLPKAIHTTLWRLIIFFIGSMIVMAALIPYQKAGVTQSPFVYVFKMMGIPFAGDIMNFVVLSAIISAANSGLYASTRMLWSLSNEGMLPKFFTKTNRRSIPTVALAFSMLGGILALLSSVIAADTVYLVLVSISGLAVVFVWMAIALAQLNFRKAFLAQGHQIDELLYRTPGYPFVPLFALISSGLSCLLIWFDPQQRIALYWTLPFVLICYLGYWWWQKRHPETADTNK</sequence>
<dbReference type="FunFam" id="1.20.1740.10:FF:000001">
    <property type="entry name" value="Amino acid permease"/>
    <property type="match status" value="1"/>
</dbReference>
<dbReference type="GO" id="GO:0055085">
    <property type="term" value="P:transmembrane transport"/>
    <property type="evidence" value="ECO:0007669"/>
    <property type="project" value="InterPro"/>
</dbReference>
<evidence type="ECO:0000256" key="7">
    <source>
        <dbReference type="SAM" id="Phobius"/>
    </source>
</evidence>
<keyword evidence="3 7" id="KW-0812">Transmembrane</keyword>
<feature type="transmembrane region" description="Helical" evidence="7">
    <location>
        <begin position="26"/>
        <end position="45"/>
    </location>
</feature>
<feature type="transmembrane region" description="Helical" evidence="7">
    <location>
        <begin position="413"/>
        <end position="433"/>
    </location>
</feature>
<keyword evidence="4" id="KW-0029">Amino-acid transport</keyword>
<gene>
    <name evidence="9" type="ORF">FC47_GL001133</name>
</gene>
<evidence type="ECO:0000256" key="3">
    <source>
        <dbReference type="ARBA" id="ARBA00022692"/>
    </source>
</evidence>
<evidence type="ECO:0000256" key="6">
    <source>
        <dbReference type="ARBA" id="ARBA00023136"/>
    </source>
</evidence>
<feature type="transmembrane region" description="Helical" evidence="7">
    <location>
        <begin position="91"/>
        <end position="112"/>
    </location>
</feature>
<proteinExistence type="predicted"/>
<feature type="transmembrane region" description="Helical" evidence="7">
    <location>
        <begin position="206"/>
        <end position="229"/>
    </location>
</feature>
<evidence type="ECO:0000256" key="4">
    <source>
        <dbReference type="ARBA" id="ARBA00022970"/>
    </source>
</evidence>
<feature type="transmembrane region" description="Helical" evidence="7">
    <location>
        <begin position="250"/>
        <end position="270"/>
    </location>
</feature>
<name>A0A0R1P2R5_LIMMU</name>
<evidence type="ECO:0000256" key="2">
    <source>
        <dbReference type="ARBA" id="ARBA00022448"/>
    </source>
</evidence>
<dbReference type="GO" id="GO:0016020">
    <property type="term" value="C:membrane"/>
    <property type="evidence" value="ECO:0007669"/>
    <property type="project" value="UniProtKB-SubCell"/>
</dbReference>
<dbReference type="PANTHER" id="PTHR43495:SF5">
    <property type="entry name" value="GAMMA-AMINOBUTYRIC ACID PERMEASE"/>
    <property type="match status" value="1"/>
</dbReference>
<dbReference type="AlphaFoldDB" id="A0A0R1P2R5"/>
<dbReference type="PROSITE" id="PS00218">
    <property type="entry name" value="AMINO_ACID_PERMEASE_1"/>
    <property type="match status" value="1"/>
</dbReference>
<dbReference type="PATRIC" id="fig|1423771.3.peg.1143"/>
<protein>
    <submittedName>
        <fullName evidence="9">Lysine-specific permease</fullName>
    </submittedName>
</protein>
<dbReference type="Gene3D" id="1.20.1740.10">
    <property type="entry name" value="Amino acid/polyamine transporter I"/>
    <property type="match status" value="1"/>
</dbReference>
<dbReference type="GO" id="GO:0006865">
    <property type="term" value="P:amino acid transport"/>
    <property type="evidence" value="ECO:0007669"/>
    <property type="project" value="UniProtKB-KW"/>
</dbReference>
<feature type="domain" description="Amino acid permease/ SLC12A" evidence="8">
    <location>
        <begin position="23"/>
        <end position="463"/>
    </location>
</feature>
<dbReference type="Proteomes" id="UP000050901">
    <property type="component" value="Unassembled WGS sequence"/>
</dbReference>
<feature type="transmembrane region" description="Helical" evidence="7">
    <location>
        <begin position="132"/>
        <end position="154"/>
    </location>
</feature>
<dbReference type="PANTHER" id="PTHR43495">
    <property type="entry name" value="GABA PERMEASE"/>
    <property type="match status" value="1"/>
</dbReference>
<dbReference type="Pfam" id="PF00324">
    <property type="entry name" value="AA_permease"/>
    <property type="match status" value="1"/>
</dbReference>
<feature type="transmembrane region" description="Helical" evidence="7">
    <location>
        <begin position="439"/>
        <end position="458"/>
    </location>
</feature>
<organism evidence="9 10">
    <name type="scientific">Limosilactobacillus mucosae DSM 13345</name>
    <dbReference type="NCBI Taxonomy" id="1423771"/>
    <lineage>
        <taxon>Bacteria</taxon>
        <taxon>Bacillati</taxon>
        <taxon>Bacillota</taxon>
        <taxon>Bacilli</taxon>
        <taxon>Lactobacillales</taxon>
        <taxon>Lactobacillaceae</taxon>
        <taxon>Limosilactobacillus</taxon>
    </lineage>
</organism>
<evidence type="ECO:0000313" key="10">
    <source>
        <dbReference type="Proteomes" id="UP000050901"/>
    </source>
</evidence>
<evidence type="ECO:0000259" key="8">
    <source>
        <dbReference type="Pfam" id="PF00324"/>
    </source>
</evidence>
<keyword evidence="5 7" id="KW-1133">Transmembrane helix</keyword>
<dbReference type="EMBL" id="AZEQ01000023">
    <property type="protein sequence ID" value="KRL23994.1"/>
    <property type="molecule type" value="Genomic_DNA"/>
</dbReference>
<evidence type="ECO:0000313" key="9">
    <source>
        <dbReference type="EMBL" id="KRL23994.1"/>
    </source>
</evidence>
<dbReference type="InterPro" id="IPR004840">
    <property type="entry name" value="Amino_acid_permease_CS"/>
</dbReference>
<comment type="caution">
    <text evidence="9">The sequence shown here is derived from an EMBL/GenBank/DDBJ whole genome shotgun (WGS) entry which is preliminary data.</text>
</comment>
<reference evidence="9 10" key="1">
    <citation type="journal article" date="2015" name="Genome Announc.">
        <title>Expanding the biotechnology potential of lactobacilli through comparative genomics of 213 strains and associated genera.</title>
        <authorList>
            <person name="Sun Z."/>
            <person name="Harris H.M."/>
            <person name="McCann A."/>
            <person name="Guo C."/>
            <person name="Argimon S."/>
            <person name="Zhang W."/>
            <person name="Yang X."/>
            <person name="Jeffery I.B."/>
            <person name="Cooney J.C."/>
            <person name="Kagawa T.F."/>
            <person name="Liu W."/>
            <person name="Song Y."/>
            <person name="Salvetti E."/>
            <person name="Wrobel A."/>
            <person name="Rasinkangas P."/>
            <person name="Parkhill J."/>
            <person name="Rea M.C."/>
            <person name="O'Sullivan O."/>
            <person name="Ritari J."/>
            <person name="Douillard F.P."/>
            <person name="Paul Ross R."/>
            <person name="Yang R."/>
            <person name="Briner A.E."/>
            <person name="Felis G.E."/>
            <person name="de Vos W.M."/>
            <person name="Barrangou R."/>
            <person name="Klaenhammer T.R."/>
            <person name="Caufield P.W."/>
            <person name="Cui Y."/>
            <person name="Zhang H."/>
            <person name="O'Toole P.W."/>
        </authorList>
    </citation>
    <scope>NUCLEOTIDE SEQUENCE [LARGE SCALE GENOMIC DNA]</scope>
    <source>
        <strain evidence="9 10">DSM 13345</strain>
    </source>
</reference>